<feature type="domain" description="PNPLA" evidence="5">
    <location>
        <begin position="26"/>
        <end position="222"/>
    </location>
</feature>
<dbReference type="EMBL" id="OCNK01000003">
    <property type="protein sequence ID" value="SOE01573.1"/>
    <property type="molecule type" value="Genomic_DNA"/>
</dbReference>
<feature type="active site" description="Proton acceptor" evidence="4">
    <location>
        <position position="209"/>
    </location>
</feature>
<keyword evidence="1 4" id="KW-0378">Hydrolase</keyword>
<dbReference type="InterPro" id="IPR050301">
    <property type="entry name" value="NTE"/>
</dbReference>
<sequence length="301" mass="31288">MAQLTRPVEIRPVCDYVPMSDQRTALVLGGGGITGIAWEIGVLAGLAEAGTDLSGADLVVGTSAGSVVGAQVACGVGLEEMYERQLAPATGETVARLNRATLAQFGWAMLRSRGRDVDFRRRIGALALAAEKAGLTPSEQERLDVIGARLGGKEWPERDLRITAVDAETGEFTPFDKNSGVPLLHAVAASCAVPGVYPPVTIDGRRYVDGGMRSAANADLAQGYDRLVVLAPIPRGFGPMASVDAQVSGMVSRVAVVSPDSDSRTAIGRNVLDPAARAPSARAGRAQAATVATRIADVWNG</sequence>
<dbReference type="GO" id="GO:0016787">
    <property type="term" value="F:hydrolase activity"/>
    <property type="evidence" value="ECO:0007669"/>
    <property type="project" value="UniProtKB-UniRule"/>
</dbReference>
<evidence type="ECO:0000313" key="7">
    <source>
        <dbReference type="Proteomes" id="UP000219482"/>
    </source>
</evidence>
<feature type="short sequence motif" description="GXGXXG" evidence="4">
    <location>
        <begin position="30"/>
        <end position="35"/>
    </location>
</feature>
<dbReference type="AlphaFoldDB" id="A0A286H1C0"/>
<reference evidence="7" key="1">
    <citation type="submission" date="2017-09" db="EMBL/GenBank/DDBJ databases">
        <authorList>
            <person name="Varghese N."/>
            <person name="Submissions S."/>
        </authorList>
    </citation>
    <scope>NUCLEOTIDE SEQUENCE [LARGE SCALE GENOMIC DNA]</scope>
    <source>
        <strain evidence="7">DSM 44270</strain>
    </source>
</reference>
<evidence type="ECO:0000259" key="5">
    <source>
        <dbReference type="PROSITE" id="PS51635"/>
    </source>
</evidence>
<dbReference type="Proteomes" id="UP000219482">
    <property type="component" value="Unassembled WGS sequence"/>
</dbReference>
<dbReference type="PANTHER" id="PTHR14226:SF57">
    <property type="entry name" value="BLR7027 PROTEIN"/>
    <property type="match status" value="1"/>
</dbReference>
<feature type="active site" description="Nucleophile" evidence="4">
    <location>
        <position position="63"/>
    </location>
</feature>
<evidence type="ECO:0000256" key="4">
    <source>
        <dbReference type="PROSITE-ProRule" id="PRU01161"/>
    </source>
</evidence>
<proteinExistence type="predicted"/>
<evidence type="ECO:0000256" key="1">
    <source>
        <dbReference type="ARBA" id="ARBA00022801"/>
    </source>
</evidence>
<name>A0A286H1C0_9ACTN</name>
<keyword evidence="2 4" id="KW-0442">Lipid degradation</keyword>
<evidence type="ECO:0000256" key="2">
    <source>
        <dbReference type="ARBA" id="ARBA00022963"/>
    </source>
</evidence>
<feature type="short sequence motif" description="DGA/G" evidence="4">
    <location>
        <begin position="209"/>
        <end position="211"/>
    </location>
</feature>
<evidence type="ECO:0000313" key="6">
    <source>
        <dbReference type="EMBL" id="SOE01573.1"/>
    </source>
</evidence>
<organism evidence="6 7">
    <name type="scientific">Blastococcus haudaquaticus</name>
    <dbReference type="NCBI Taxonomy" id="1938745"/>
    <lineage>
        <taxon>Bacteria</taxon>
        <taxon>Bacillati</taxon>
        <taxon>Actinomycetota</taxon>
        <taxon>Actinomycetes</taxon>
        <taxon>Geodermatophilales</taxon>
        <taxon>Geodermatophilaceae</taxon>
        <taxon>Blastococcus</taxon>
    </lineage>
</organism>
<accession>A0A286H1C0</accession>
<gene>
    <name evidence="6" type="ORF">SAMN06272739_3249</name>
</gene>
<dbReference type="GO" id="GO:0016042">
    <property type="term" value="P:lipid catabolic process"/>
    <property type="evidence" value="ECO:0007669"/>
    <property type="project" value="UniProtKB-UniRule"/>
</dbReference>
<protein>
    <submittedName>
        <fullName evidence="6">NTE family protein</fullName>
    </submittedName>
</protein>
<feature type="short sequence motif" description="GXSXG" evidence="4">
    <location>
        <begin position="61"/>
        <end position="65"/>
    </location>
</feature>
<keyword evidence="3 4" id="KW-0443">Lipid metabolism</keyword>
<dbReference type="SUPFAM" id="SSF52151">
    <property type="entry name" value="FabD/lysophospholipase-like"/>
    <property type="match status" value="1"/>
</dbReference>
<dbReference type="InterPro" id="IPR016035">
    <property type="entry name" value="Acyl_Trfase/lysoPLipase"/>
</dbReference>
<dbReference type="PANTHER" id="PTHR14226">
    <property type="entry name" value="NEUROPATHY TARGET ESTERASE/SWISS CHEESE D.MELANOGASTER"/>
    <property type="match status" value="1"/>
</dbReference>
<dbReference type="Pfam" id="PF01734">
    <property type="entry name" value="Patatin"/>
    <property type="match status" value="1"/>
</dbReference>
<keyword evidence="7" id="KW-1185">Reference proteome</keyword>
<dbReference type="PROSITE" id="PS51635">
    <property type="entry name" value="PNPLA"/>
    <property type="match status" value="1"/>
</dbReference>
<dbReference type="InterPro" id="IPR002641">
    <property type="entry name" value="PNPLA_dom"/>
</dbReference>
<dbReference type="Gene3D" id="3.40.1090.10">
    <property type="entry name" value="Cytosolic phospholipase A2 catalytic domain"/>
    <property type="match status" value="2"/>
</dbReference>
<evidence type="ECO:0000256" key="3">
    <source>
        <dbReference type="ARBA" id="ARBA00023098"/>
    </source>
</evidence>